<organism evidence="2 3">
    <name type="scientific">Pseudolactococcus plantarum</name>
    <dbReference type="NCBI Taxonomy" id="1365"/>
    <lineage>
        <taxon>Bacteria</taxon>
        <taxon>Bacillati</taxon>
        <taxon>Bacillota</taxon>
        <taxon>Bacilli</taxon>
        <taxon>Lactobacillales</taxon>
        <taxon>Streptococcaceae</taxon>
        <taxon>Pseudolactococcus</taxon>
    </lineage>
</organism>
<proteinExistence type="predicted"/>
<dbReference type="Proteomes" id="UP000242246">
    <property type="component" value="Unassembled WGS sequence"/>
</dbReference>
<evidence type="ECO:0000256" key="1">
    <source>
        <dbReference type="SAM" id="MobiDB-lite"/>
    </source>
</evidence>
<sequence length="43" mass="4668">MTTGSPPQVRVKDQAVLESLDQARITPAGAGKSSQNDREQMIR</sequence>
<reference evidence="2 3" key="1">
    <citation type="submission" date="2014-12" db="EMBL/GenBank/DDBJ databases">
        <title>Draft genome sequences of 10 type strains of Lactococcus.</title>
        <authorList>
            <person name="Sun Z."/>
            <person name="Zhong Z."/>
            <person name="Liu W."/>
            <person name="Zhang W."/>
            <person name="Zhang H."/>
        </authorList>
    </citation>
    <scope>NUCLEOTIDE SEQUENCE [LARGE SCALE GENOMIC DNA]</scope>
    <source>
        <strain evidence="2 3">DSM 20686</strain>
    </source>
</reference>
<comment type="caution">
    <text evidence="2">The sequence shown here is derived from an EMBL/GenBank/DDBJ whole genome shotgun (WGS) entry which is preliminary data.</text>
</comment>
<protein>
    <submittedName>
        <fullName evidence="2">Uncharacterized protein</fullName>
    </submittedName>
</protein>
<gene>
    <name evidence="2" type="ORF">RU87_GL001047</name>
</gene>
<dbReference type="AlphaFoldDB" id="A0A2A5S1T2"/>
<keyword evidence="3" id="KW-1185">Reference proteome</keyword>
<name>A0A2A5S1T2_9LACT</name>
<evidence type="ECO:0000313" key="3">
    <source>
        <dbReference type="Proteomes" id="UP000242246"/>
    </source>
</evidence>
<dbReference type="EMBL" id="JXJX01000004">
    <property type="protein sequence ID" value="PCS07411.1"/>
    <property type="molecule type" value="Genomic_DNA"/>
</dbReference>
<evidence type="ECO:0000313" key="2">
    <source>
        <dbReference type="EMBL" id="PCS07411.1"/>
    </source>
</evidence>
<feature type="region of interest" description="Disordered" evidence="1">
    <location>
        <begin position="21"/>
        <end position="43"/>
    </location>
</feature>
<accession>A0A2A5S1T2</accession>